<keyword evidence="2" id="KW-0812">Transmembrane</keyword>
<dbReference type="OrthoDB" id="3050371at2759"/>
<evidence type="ECO:0000256" key="2">
    <source>
        <dbReference type="SAM" id="Phobius"/>
    </source>
</evidence>
<evidence type="ECO:0000313" key="3">
    <source>
        <dbReference type="EMBL" id="KAF7307599.1"/>
    </source>
</evidence>
<feature type="compositionally biased region" description="Pro residues" evidence="1">
    <location>
        <begin position="241"/>
        <end position="250"/>
    </location>
</feature>
<keyword evidence="2" id="KW-0472">Membrane</keyword>
<dbReference type="RefSeq" id="XP_037222618.1">
    <property type="nucleotide sequence ID" value="XM_037362326.1"/>
</dbReference>
<dbReference type="Proteomes" id="UP000636479">
    <property type="component" value="Unassembled WGS sequence"/>
</dbReference>
<dbReference type="GeneID" id="59344842"/>
<keyword evidence="2" id="KW-1133">Transmembrane helix</keyword>
<organism evidence="3 4">
    <name type="scientific">Mycena indigotica</name>
    <dbReference type="NCBI Taxonomy" id="2126181"/>
    <lineage>
        <taxon>Eukaryota</taxon>
        <taxon>Fungi</taxon>
        <taxon>Dikarya</taxon>
        <taxon>Basidiomycota</taxon>
        <taxon>Agaricomycotina</taxon>
        <taxon>Agaricomycetes</taxon>
        <taxon>Agaricomycetidae</taxon>
        <taxon>Agaricales</taxon>
        <taxon>Marasmiineae</taxon>
        <taxon>Mycenaceae</taxon>
        <taxon>Mycena</taxon>
    </lineage>
</organism>
<evidence type="ECO:0000256" key="1">
    <source>
        <dbReference type="SAM" id="MobiDB-lite"/>
    </source>
</evidence>
<accession>A0A8H6WCP9</accession>
<reference evidence="3" key="1">
    <citation type="submission" date="2020-05" db="EMBL/GenBank/DDBJ databases">
        <title>Mycena genomes resolve the evolution of fungal bioluminescence.</title>
        <authorList>
            <person name="Tsai I.J."/>
        </authorList>
    </citation>
    <scope>NUCLEOTIDE SEQUENCE</scope>
    <source>
        <strain evidence="3">171206Taipei</strain>
    </source>
</reference>
<comment type="caution">
    <text evidence="3">The sequence shown here is derived from an EMBL/GenBank/DDBJ whole genome shotgun (WGS) entry which is preliminary data.</text>
</comment>
<name>A0A8H6WCP9_9AGAR</name>
<sequence length="250" mass="27268">MDAPTTFAVLGNQPSVTLSTSTSLIVTNSPVPTVINGVSTTINVPITSALLALVPIGTSPSPSARHLPARLSATQVVLIVFTTVGFLLVLGLVVLVKLRRRRARTREEQLAAQENNIDPFVDTRRPPSNWVSFINNSEPPVATDLSRSSTMATRQTYISNEMHRAREKMAELEQDLRLSQASANNVQVVTSGSTIIANSEQEPVIEQGLAAAMQQIEQLKTRIRQLESQRRSSWATGRSDVPPPGYYEIV</sequence>
<feature type="transmembrane region" description="Helical" evidence="2">
    <location>
        <begin position="76"/>
        <end position="96"/>
    </location>
</feature>
<dbReference type="AlphaFoldDB" id="A0A8H6WCP9"/>
<feature type="region of interest" description="Disordered" evidence="1">
    <location>
        <begin position="229"/>
        <end position="250"/>
    </location>
</feature>
<protein>
    <recommendedName>
        <fullName evidence="5">Transmembrane protein</fullName>
    </recommendedName>
</protein>
<evidence type="ECO:0008006" key="5">
    <source>
        <dbReference type="Google" id="ProtNLM"/>
    </source>
</evidence>
<gene>
    <name evidence="3" type="ORF">MIND_00554900</name>
</gene>
<dbReference type="EMBL" id="JACAZF010000004">
    <property type="protein sequence ID" value="KAF7307599.1"/>
    <property type="molecule type" value="Genomic_DNA"/>
</dbReference>
<evidence type="ECO:0000313" key="4">
    <source>
        <dbReference type="Proteomes" id="UP000636479"/>
    </source>
</evidence>
<keyword evidence="4" id="KW-1185">Reference proteome</keyword>
<proteinExistence type="predicted"/>